<dbReference type="EMBL" id="JAPMOU010000085">
    <property type="protein sequence ID" value="MDE1465788.1"/>
    <property type="molecule type" value="Genomic_DNA"/>
</dbReference>
<evidence type="ECO:0000313" key="6">
    <source>
        <dbReference type="EMBL" id="MDE1465788.1"/>
    </source>
</evidence>
<name>A0ABT5UHF0_9GAMM</name>
<dbReference type="CDD" id="cd02440">
    <property type="entry name" value="AdoMet_MTases"/>
    <property type="match status" value="1"/>
</dbReference>
<organism evidence="6 7">
    <name type="scientific">Spartinivicinus poritis</name>
    <dbReference type="NCBI Taxonomy" id="2994640"/>
    <lineage>
        <taxon>Bacteria</taxon>
        <taxon>Pseudomonadati</taxon>
        <taxon>Pseudomonadota</taxon>
        <taxon>Gammaproteobacteria</taxon>
        <taxon>Oceanospirillales</taxon>
        <taxon>Zooshikellaceae</taxon>
        <taxon>Spartinivicinus</taxon>
    </lineage>
</organism>
<evidence type="ECO:0000313" key="7">
    <source>
        <dbReference type="Proteomes" id="UP001528823"/>
    </source>
</evidence>
<protein>
    <submittedName>
        <fullName evidence="6">Cyclopropane-fatty-acyl-phospholipid synthase</fullName>
    </submittedName>
</protein>
<dbReference type="SUPFAM" id="SSF53335">
    <property type="entry name" value="S-adenosyl-L-methionine-dependent methyltransferases"/>
    <property type="match status" value="1"/>
</dbReference>
<dbReference type="PANTHER" id="PTHR43667">
    <property type="entry name" value="CYCLOPROPANE-FATTY-ACYL-PHOSPHOLIPID SYNTHASE"/>
    <property type="match status" value="1"/>
</dbReference>
<dbReference type="Pfam" id="PF02353">
    <property type="entry name" value="CMAS"/>
    <property type="match status" value="1"/>
</dbReference>
<dbReference type="InterPro" id="IPR003333">
    <property type="entry name" value="CMAS"/>
</dbReference>
<dbReference type="Gene3D" id="3.40.50.150">
    <property type="entry name" value="Vaccinia Virus protein VP39"/>
    <property type="match status" value="1"/>
</dbReference>
<keyword evidence="4" id="KW-0949">S-adenosyl-L-methionine</keyword>
<keyword evidence="7" id="KW-1185">Reference proteome</keyword>
<dbReference type="PIRSF" id="PIRSF003085">
    <property type="entry name" value="CMAS"/>
    <property type="match status" value="1"/>
</dbReference>
<dbReference type="Proteomes" id="UP001528823">
    <property type="component" value="Unassembled WGS sequence"/>
</dbReference>
<comment type="caution">
    <text evidence="6">The sequence shown here is derived from an EMBL/GenBank/DDBJ whole genome shotgun (WGS) entry which is preliminary data.</text>
</comment>
<dbReference type="InterPro" id="IPR050723">
    <property type="entry name" value="CFA/CMAS"/>
</dbReference>
<reference evidence="6 7" key="1">
    <citation type="submission" date="2022-11" db="EMBL/GenBank/DDBJ databases">
        <title>Spartinivicinus poritis sp. nov., isolated from scleractinian coral Porites lutea.</title>
        <authorList>
            <person name="Zhang G."/>
            <person name="Cai L."/>
            <person name="Wei Q."/>
        </authorList>
    </citation>
    <scope>NUCLEOTIDE SEQUENCE [LARGE SCALE GENOMIC DNA]</scope>
    <source>
        <strain evidence="6 7">A2-2</strain>
    </source>
</reference>
<dbReference type="RefSeq" id="WP_274692092.1">
    <property type="nucleotide sequence ID" value="NZ_JAPMOU010000085.1"/>
</dbReference>
<dbReference type="InterPro" id="IPR029063">
    <property type="entry name" value="SAM-dependent_MTases_sf"/>
</dbReference>
<sequence length="411" mass="47617">MLRSSLNSINQHSSIHWYEKFCLKKLLKLLNNTQYGVISVSYGGNTYHIEGKQTGPSANITINNLTKLLILLMRKSDIGFAEGYIEGYWTTTHLTNCLLFFATNEPYFKSSILMAVWNRLKNKWLHFRARNSLLGSKQNIQFHYDLGNEFYQLWLDKTMTYSSGIYQKPTDTLIQAQRNKYQRIYQQLNPKPEETILEIGCGWGGFAAYATEQGSKVLGITLSNEQLHYCQQRFSSQANSAAVNFKRLDYRHLNNTYSYIASIEMFEAVGEQYWHIYFAKLASCLKSGGTAVLQIITINEVFFESYRNRPDFIQLYIFPGGMLPTRSKVISLAEQHNLQVSNLISIGESYRRTLQDWLVNFNNCQEALEGMGFNKKFRKTWQYYLAYCIAGFLCNRIDTIQVTLHKPDKPD</sequence>
<keyword evidence="3" id="KW-0808">Transferase</keyword>
<evidence type="ECO:0000256" key="2">
    <source>
        <dbReference type="ARBA" id="ARBA00022603"/>
    </source>
</evidence>
<gene>
    <name evidence="6" type="ORF">ORQ98_27870</name>
</gene>
<keyword evidence="5" id="KW-0443">Lipid metabolism</keyword>
<dbReference type="PANTHER" id="PTHR43667:SF2">
    <property type="entry name" value="FATTY ACID C-METHYL TRANSFERASE"/>
    <property type="match status" value="1"/>
</dbReference>
<comment type="similarity">
    <text evidence="1">Belongs to the CFA/CMAS family.</text>
</comment>
<proteinExistence type="inferred from homology"/>
<evidence type="ECO:0000256" key="5">
    <source>
        <dbReference type="ARBA" id="ARBA00023098"/>
    </source>
</evidence>
<evidence type="ECO:0000256" key="1">
    <source>
        <dbReference type="ARBA" id="ARBA00010815"/>
    </source>
</evidence>
<accession>A0ABT5UHF0</accession>
<evidence type="ECO:0000256" key="4">
    <source>
        <dbReference type="ARBA" id="ARBA00022691"/>
    </source>
</evidence>
<evidence type="ECO:0000256" key="3">
    <source>
        <dbReference type="ARBA" id="ARBA00022679"/>
    </source>
</evidence>
<keyword evidence="2" id="KW-0489">Methyltransferase</keyword>